<reference evidence="1 2" key="1">
    <citation type="submission" date="2018-03" db="EMBL/GenBank/DDBJ databases">
        <title>Marinobacter brunus sp. nov., a marine bacterium of Gamma-proteobacteria isolated from the surface seawater of the South China Sea.</title>
        <authorList>
            <person name="Cheng H."/>
            <person name="Wu Y.-H."/>
            <person name="Xamxidin M."/>
            <person name="Xu X.-W."/>
        </authorList>
    </citation>
    <scope>NUCLEOTIDE SEQUENCE [LARGE SCALE GENOMIC DNA]</scope>
    <source>
        <strain evidence="1 2">NH169-3</strain>
    </source>
</reference>
<dbReference type="AlphaFoldDB" id="A0A2T1KVN1"/>
<keyword evidence="2" id="KW-1185">Reference proteome</keyword>
<sequence length="72" mass="7625">MHTLLTRFGTKSAIAAALGITPEGVSNAFRRGKVPSTWVAKLKQQGLSQSELAELPLTDEGRAIVSAFTGQL</sequence>
<name>A0A2T1KVN1_9GAMM</name>
<dbReference type="InterPro" id="IPR010982">
    <property type="entry name" value="Lambda_DNA-bd_dom_sf"/>
</dbReference>
<dbReference type="RefSeq" id="WP_042881802.1">
    <property type="nucleotide sequence ID" value="NZ_PXNP01000006.1"/>
</dbReference>
<dbReference type="Proteomes" id="UP000239866">
    <property type="component" value="Unassembled WGS sequence"/>
</dbReference>
<comment type="caution">
    <text evidence="1">The sequence shown here is derived from an EMBL/GenBank/DDBJ whole genome shotgun (WGS) entry which is preliminary data.</text>
</comment>
<organism evidence="1 2">
    <name type="scientific">Marinobacter fuscus</name>
    <dbReference type="NCBI Taxonomy" id="2109942"/>
    <lineage>
        <taxon>Bacteria</taxon>
        <taxon>Pseudomonadati</taxon>
        <taxon>Pseudomonadota</taxon>
        <taxon>Gammaproteobacteria</taxon>
        <taxon>Pseudomonadales</taxon>
        <taxon>Marinobacteraceae</taxon>
        <taxon>Marinobacter</taxon>
    </lineage>
</organism>
<dbReference type="OrthoDB" id="7063370at2"/>
<dbReference type="Gene3D" id="1.10.260.40">
    <property type="entry name" value="lambda repressor-like DNA-binding domains"/>
    <property type="match status" value="1"/>
</dbReference>
<evidence type="ECO:0000313" key="2">
    <source>
        <dbReference type="Proteomes" id="UP000239866"/>
    </source>
</evidence>
<gene>
    <name evidence="1" type="ORF">C7H09_00760</name>
</gene>
<dbReference type="GO" id="GO:0003677">
    <property type="term" value="F:DNA binding"/>
    <property type="evidence" value="ECO:0007669"/>
    <property type="project" value="InterPro"/>
</dbReference>
<evidence type="ECO:0008006" key="3">
    <source>
        <dbReference type="Google" id="ProtNLM"/>
    </source>
</evidence>
<dbReference type="EMBL" id="PXNP01000006">
    <property type="protein sequence ID" value="PSF14155.1"/>
    <property type="molecule type" value="Genomic_DNA"/>
</dbReference>
<proteinExistence type="predicted"/>
<evidence type="ECO:0000313" key="1">
    <source>
        <dbReference type="EMBL" id="PSF14155.1"/>
    </source>
</evidence>
<protein>
    <recommendedName>
        <fullName evidence="3">Cro/Cl family transcriptional regulator</fullName>
    </recommendedName>
</protein>
<accession>A0A2T1KVN1</accession>